<organism evidence="1 2">
    <name type="scientific">Sphaerisporangium rubeum</name>
    <dbReference type="NCBI Taxonomy" id="321317"/>
    <lineage>
        <taxon>Bacteria</taxon>
        <taxon>Bacillati</taxon>
        <taxon>Actinomycetota</taxon>
        <taxon>Actinomycetes</taxon>
        <taxon>Streptosporangiales</taxon>
        <taxon>Streptosporangiaceae</taxon>
        <taxon>Sphaerisporangium</taxon>
    </lineage>
</organism>
<comment type="caution">
    <text evidence="1">The sequence shown here is derived from an EMBL/GenBank/DDBJ whole genome shotgun (WGS) entry which is preliminary data.</text>
</comment>
<dbReference type="Pfam" id="PF19953">
    <property type="entry name" value="EACC1"/>
    <property type="match status" value="1"/>
</dbReference>
<dbReference type="InterPro" id="IPR045428">
    <property type="entry name" value="EACC1"/>
</dbReference>
<evidence type="ECO:0000313" key="2">
    <source>
        <dbReference type="Proteomes" id="UP000555564"/>
    </source>
</evidence>
<proteinExistence type="predicted"/>
<dbReference type="Proteomes" id="UP000555564">
    <property type="component" value="Unassembled WGS sequence"/>
</dbReference>
<sequence>MTFVVTAWSENPGELRRLHKRVIEERSIRGRARIVEVETEGDRLGPLVDSLQVTLASGVATAAFADMVVTWLGTRPAEVTVRLTRDEHEIVVSADEVAVMPPAAARELTERLTEMFDGDHRHSL</sequence>
<name>A0A7X0IDP9_9ACTN</name>
<accession>A0A7X0IDP9</accession>
<evidence type="ECO:0000313" key="1">
    <source>
        <dbReference type="EMBL" id="MBB6473048.1"/>
    </source>
</evidence>
<keyword evidence="2" id="KW-1185">Reference proteome</keyword>
<reference evidence="1 2" key="1">
    <citation type="submission" date="2020-08" db="EMBL/GenBank/DDBJ databases">
        <title>Sequencing the genomes of 1000 actinobacteria strains.</title>
        <authorList>
            <person name="Klenk H.-P."/>
        </authorList>
    </citation>
    <scope>NUCLEOTIDE SEQUENCE [LARGE SCALE GENOMIC DNA]</scope>
    <source>
        <strain evidence="1 2">DSM 44936</strain>
    </source>
</reference>
<protein>
    <submittedName>
        <fullName evidence="1">Uncharacterized protein</fullName>
    </submittedName>
</protein>
<gene>
    <name evidence="1" type="ORF">BJ992_002479</name>
</gene>
<dbReference type="RefSeq" id="WP_184980540.1">
    <property type="nucleotide sequence ID" value="NZ_BAAALO010000093.1"/>
</dbReference>
<dbReference type="AlphaFoldDB" id="A0A7X0IDP9"/>
<dbReference type="EMBL" id="JACHIU010000001">
    <property type="protein sequence ID" value="MBB6473048.1"/>
    <property type="molecule type" value="Genomic_DNA"/>
</dbReference>